<gene>
    <name evidence="2" type="ORF">UFOPK2810_01235</name>
</gene>
<name>A0A6J6UHA8_9ZZZZ</name>
<sequence length="431" mass="44753">MLARDVAKPALGQVDFPLGGRDAGVLVRIGVAEHHLLDVAARGNDPPVDRGGEQRIDDLAGSSQLVDLLEEGHEPDARGSGSRIDEPSLAGEHDRGEDVVGAAGHRDDAGFDDLGAVAVKGLAHGDKRSIRLHLVMLEGRGSGGEGAHRGELALEQCMTLRAGEAAVAGALRSRSVDELADRIVVLVGMLADIKGGKGQPDCRGHAERAIEDPVGCERAAAGEEISAYEEEVVDELGGVRVVAAGLVRPIAGSAVTGELQSLAHDGELEPDGFLGIDAQVARLEIGESLEGCCDRGAKLGAGRADPLGDREVLDELVHEGEKVGDRVLALEGEDVGGHLGRDERIAVAVAADPGAEAQRARLGRELDAELSEGRCEPLEDIKEGTPGEIVEVVEGVAGLVDDMGLLQSQLIGLPEEVDELGESRLLLGGVE</sequence>
<organism evidence="2">
    <name type="scientific">freshwater metagenome</name>
    <dbReference type="NCBI Taxonomy" id="449393"/>
    <lineage>
        <taxon>unclassified sequences</taxon>
        <taxon>metagenomes</taxon>
        <taxon>ecological metagenomes</taxon>
    </lineage>
</organism>
<dbReference type="EMBL" id="CAEZYZ010000220">
    <property type="protein sequence ID" value="CAB4758946.1"/>
    <property type="molecule type" value="Genomic_DNA"/>
</dbReference>
<evidence type="ECO:0000313" key="2">
    <source>
        <dbReference type="EMBL" id="CAB4758946.1"/>
    </source>
</evidence>
<reference evidence="2" key="1">
    <citation type="submission" date="2020-05" db="EMBL/GenBank/DDBJ databases">
        <authorList>
            <person name="Chiriac C."/>
            <person name="Salcher M."/>
            <person name="Ghai R."/>
            <person name="Kavagutti S V."/>
        </authorList>
    </citation>
    <scope>NUCLEOTIDE SEQUENCE</scope>
</reference>
<proteinExistence type="predicted"/>
<evidence type="ECO:0000256" key="1">
    <source>
        <dbReference type="SAM" id="MobiDB-lite"/>
    </source>
</evidence>
<accession>A0A6J6UHA8</accession>
<feature type="region of interest" description="Disordered" evidence="1">
    <location>
        <begin position="72"/>
        <end position="99"/>
    </location>
</feature>
<protein>
    <submittedName>
        <fullName evidence="2">Unannotated protein</fullName>
    </submittedName>
</protein>
<dbReference type="AlphaFoldDB" id="A0A6J6UHA8"/>